<accession>A0A8H2PT32</accession>
<dbReference type="InterPro" id="IPR013766">
    <property type="entry name" value="Thioredoxin_domain"/>
</dbReference>
<feature type="compositionally biased region" description="Polar residues" evidence="1">
    <location>
        <begin position="30"/>
        <end position="39"/>
    </location>
</feature>
<evidence type="ECO:0000313" key="4">
    <source>
        <dbReference type="Proteomes" id="UP000316560"/>
    </source>
</evidence>
<dbReference type="SUPFAM" id="SSF52833">
    <property type="entry name" value="Thioredoxin-like"/>
    <property type="match status" value="1"/>
</dbReference>
<evidence type="ECO:0000259" key="2">
    <source>
        <dbReference type="PROSITE" id="PS51352"/>
    </source>
</evidence>
<dbReference type="AlphaFoldDB" id="A0A8H2PT32"/>
<dbReference type="Gene3D" id="3.40.30.10">
    <property type="entry name" value="Glutaredoxin"/>
    <property type="match status" value="1"/>
</dbReference>
<dbReference type="PROSITE" id="PS51352">
    <property type="entry name" value="THIOREDOXIN_2"/>
    <property type="match status" value="1"/>
</dbReference>
<feature type="region of interest" description="Disordered" evidence="1">
    <location>
        <begin position="30"/>
        <end position="55"/>
    </location>
</feature>
<evidence type="ECO:0000256" key="1">
    <source>
        <dbReference type="SAM" id="MobiDB-lite"/>
    </source>
</evidence>
<name>A0A8H2PT32_9MICO</name>
<keyword evidence="4" id="KW-1185">Reference proteome</keyword>
<dbReference type="Proteomes" id="UP000316560">
    <property type="component" value="Unassembled WGS sequence"/>
</dbReference>
<comment type="caution">
    <text evidence="3">The sequence shown here is derived from an EMBL/GenBank/DDBJ whole genome shotgun (WGS) entry which is preliminary data.</text>
</comment>
<proteinExistence type="predicted"/>
<evidence type="ECO:0000313" key="3">
    <source>
        <dbReference type="EMBL" id="TQO18816.1"/>
    </source>
</evidence>
<gene>
    <name evidence="3" type="ORF">FB472_0339</name>
</gene>
<dbReference type="CDD" id="cd02947">
    <property type="entry name" value="TRX_family"/>
    <property type="match status" value="1"/>
</dbReference>
<dbReference type="InterPro" id="IPR036249">
    <property type="entry name" value="Thioredoxin-like_sf"/>
</dbReference>
<reference evidence="3 4" key="1">
    <citation type="submission" date="2019-06" db="EMBL/GenBank/DDBJ databases">
        <title>Sequencing the genomes of 1000 actinobacteria strains.</title>
        <authorList>
            <person name="Klenk H.-P."/>
        </authorList>
    </citation>
    <scope>NUCLEOTIDE SEQUENCE [LARGE SCALE GENOMIC DNA]</scope>
    <source>
        <strain evidence="3 4">DSM 21947</strain>
    </source>
</reference>
<dbReference type="EMBL" id="VFRA01000001">
    <property type="protein sequence ID" value="TQO18816.1"/>
    <property type="molecule type" value="Genomic_DNA"/>
</dbReference>
<feature type="domain" description="Thioredoxin" evidence="2">
    <location>
        <begin position="75"/>
        <end position="213"/>
    </location>
</feature>
<organism evidence="3 4">
    <name type="scientific">Rhodoglobus vestalii</name>
    <dbReference type="NCBI Taxonomy" id="193384"/>
    <lineage>
        <taxon>Bacteria</taxon>
        <taxon>Bacillati</taxon>
        <taxon>Actinomycetota</taxon>
        <taxon>Actinomycetes</taxon>
        <taxon>Micrococcales</taxon>
        <taxon>Microbacteriaceae</taxon>
        <taxon>Rhodoglobus</taxon>
    </lineage>
</organism>
<sequence length="217" mass="23353">MASAPLFHTKTTTGLQHAIMRMNATEQLVRSTPSPTSGRRWQPIPPSPVTSRHKNPVQPTVKYYEEVNPVETASVLIGLVVLSTVLGLLWRSQSGRIQRSSRTGATSENRITIPDAPAFGSRATLLQFSTQVCAPCKTTHTLLSGLAEELDDGSGAIVHVDIDVTSRPEIANQFTLLQSPTIFILDGNGELQVRIGGAPKLAAVRAELDRLLTPAPS</sequence>
<protein>
    <submittedName>
        <fullName evidence="3">Thioredoxin</fullName>
    </submittedName>
</protein>
<dbReference type="Pfam" id="PF00085">
    <property type="entry name" value="Thioredoxin"/>
    <property type="match status" value="1"/>
</dbReference>